<protein>
    <recommendedName>
        <fullName evidence="4">O-antigen polysaccharide polymerase Wzy</fullName>
    </recommendedName>
</protein>
<feature type="transmembrane region" description="Helical" evidence="1">
    <location>
        <begin position="440"/>
        <end position="457"/>
    </location>
</feature>
<feature type="transmembrane region" description="Helical" evidence="1">
    <location>
        <begin position="463"/>
        <end position="482"/>
    </location>
</feature>
<proteinExistence type="predicted"/>
<name>A0A2L0D4V9_9STRE</name>
<dbReference type="NCBIfam" id="TIGR04370">
    <property type="entry name" value="glyco_rpt_poly"/>
    <property type="match status" value="1"/>
</dbReference>
<feature type="transmembrane region" description="Helical" evidence="1">
    <location>
        <begin position="211"/>
        <end position="228"/>
    </location>
</feature>
<dbReference type="GeneID" id="98393376"/>
<reference evidence="2 3" key="2">
    <citation type="submission" date="2018-02" db="EMBL/GenBank/DDBJ databases">
        <title>Whole genome sequencing analysis of Streptococcus pluranimalium isolated from cattle infected mastitis in China.</title>
        <authorList>
            <person name="Zhang J.-R."/>
            <person name="Hu G.-Z."/>
        </authorList>
    </citation>
    <scope>NUCLEOTIDE SEQUENCE [LARGE SCALE GENOMIC DNA]</scope>
    <source>
        <strain evidence="2 3">TH11417</strain>
    </source>
</reference>
<reference evidence="2 3" key="1">
    <citation type="submission" date="2017-12" db="EMBL/GenBank/DDBJ databases">
        <authorList>
            <person name="Hurst M.R.H."/>
        </authorList>
    </citation>
    <scope>NUCLEOTIDE SEQUENCE [LARGE SCALE GENOMIC DNA]</scope>
    <source>
        <strain evidence="2 3">TH11417</strain>
    </source>
</reference>
<dbReference type="Proteomes" id="UP000238956">
    <property type="component" value="Chromosome"/>
</dbReference>
<keyword evidence="3" id="KW-1185">Reference proteome</keyword>
<keyword evidence="1" id="KW-1133">Transmembrane helix</keyword>
<organism evidence="2 3">
    <name type="scientific">Streptococcus pluranimalium</name>
    <dbReference type="NCBI Taxonomy" id="82348"/>
    <lineage>
        <taxon>Bacteria</taxon>
        <taxon>Bacillati</taxon>
        <taxon>Bacillota</taxon>
        <taxon>Bacilli</taxon>
        <taxon>Lactobacillales</taxon>
        <taxon>Streptococcaceae</taxon>
        <taxon>Streptococcus</taxon>
    </lineage>
</organism>
<dbReference type="Pfam" id="PF14296">
    <property type="entry name" value="O-ag_pol_Wzy"/>
    <property type="match status" value="1"/>
</dbReference>
<dbReference type="EMBL" id="CP025536">
    <property type="protein sequence ID" value="AUW96611.1"/>
    <property type="molecule type" value="Genomic_DNA"/>
</dbReference>
<accession>A0A2L0D4V9</accession>
<evidence type="ECO:0000256" key="1">
    <source>
        <dbReference type="SAM" id="Phobius"/>
    </source>
</evidence>
<gene>
    <name evidence="2" type="ORF">C0J00_05570</name>
</gene>
<feature type="transmembrane region" description="Helical" evidence="1">
    <location>
        <begin position="356"/>
        <end position="373"/>
    </location>
</feature>
<keyword evidence="1" id="KW-0472">Membrane</keyword>
<feature type="transmembrane region" description="Helical" evidence="1">
    <location>
        <begin position="114"/>
        <end position="135"/>
    </location>
</feature>
<feature type="transmembrane region" description="Helical" evidence="1">
    <location>
        <begin position="283"/>
        <end position="300"/>
    </location>
</feature>
<evidence type="ECO:0000313" key="3">
    <source>
        <dbReference type="Proteomes" id="UP000238956"/>
    </source>
</evidence>
<feature type="transmembrane region" description="Helical" evidence="1">
    <location>
        <begin position="235"/>
        <end position="250"/>
    </location>
</feature>
<feature type="transmembrane region" description="Helical" evidence="1">
    <location>
        <begin position="7"/>
        <end position="31"/>
    </location>
</feature>
<feature type="transmembrane region" description="Helical" evidence="1">
    <location>
        <begin position="156"/>
        <end position="173"/>
    </location>
</feature>
<dbReference type="InterPro" id="IPR029468">
    <property type="entry name" value="O-ag_pol_Wzy"/>
</dbReference>
<dbReference type="KEGG" id="splr:C0J00_05570"/>
<sequence length="500" mass="57758">MHNHNKITLSLPVSAWLLLITVFSGIVINIVVNILPLSLEEKLIISFAFVIIAYSQIFLTLKILYKNVKFIHIFLLLTIPFSYGQHFIAMFDRDYLFQNQDYHILDGLLADSSIINASFFIILFLILLTFGYIIVNKQESYSQEMITREEKTTDKILLFVGLLFLAISFIPAFKEVLGQYNLSKTYSYLARRNLEHESNYFQLLGISSRDTYLAEWFLPSLYMILISLKTKRARVIPYFILLGYSSIYLLTGSRFILLKMAMVVFLIEYFWHHSFSKQALKKIFILALPLAIVFSVMTKLRGTTDYNYASIADGLANYFKSSPLNSTLWETGITFTSVSNVIDKVPNSLPFFAGKSYLGAVLILLPAFLRFGFTERYTFTISSTLSPLYYRSKLFGYGSSIYAEQYYNFGYLSLIIAIFIGMMFGYFERKVHQNSFKHKSSSFLIYSFILGELIYSVRNDLYAIPRVTFISLGIPLIVVWFIRELINKSMYHKGDNQEVS</sequence>
<feature type="transmembrane region" description="Helical" evidence="1">
    <location>
        <begin position="409"/>
        <end position="428"/>
    </location>
</feature>
<dbReference type="OrthoDB" id="2232724at2"/>
<evidence type="ECO:0000313" key="2">
    <source>
        <dbReference type="EMBL" id="AUW96611.1"/>
    </source>
</evidence>
<keyword evidence="1" id="KW-0812">Transmembrane</keyword>
<feature type="transmembrane region" description="Helical" evidence="1">
    <location>
        <begin position="43"/>
        <end position="61"/>
    </location>
</feature>
<dbReference type="AlphaFoldDB" id="A0A2L0D4V9"/>
<dbReference type="RefSeq" id="WP_104967938.1">
    <property type="nucleotide sequence ID" value="NZ_CP025536.1"/>
</dbReference>
<evidence type="ECO:0008006" key="4">
    <source>
        <dbReference type="Google" id="ProtNLM"/>
    </source>
</evidence>
<feature type="transmembrane region" description="Helical" evidence="1">
    <location>
        <begin position="73"/>
        <end position="91"/>
    </location>
</feature>